<organism evidence="1 2">
    <name type="scientific">Necator americanus</name>
    <name type="common">Human hookworm</name>
    <dbReference type="NCBI Taxonomy" id="51031"/>
    <lineage>
        <taxon>Eukaryota</taxon>
        <taxon>Metazoa</taxon>
        <taxon>Ecdysozoa</taxon>
        <taxon>Nematoda</taxon>
        <taxon>Chromadorea</taxon>
        <taxon>Rhabditida</taxon>
        <taxon>Rhabditina</taxon>
        <taxon>Rhabditomorpha</taxon>
        <taxon>Strongyloidea</taxon>
        <taxon>Ancylostomatidae</taxon>
        <taxon>Bunostominae</taxon>
        <taxon>Necator</taxon>
    </lineage>
</organism>
<dbReference type="PANTHER" id="PTHR47331:SF1">
    <property type="entry name" value="GAG-LIKE PROTEIN"/>
    <property type="match status" value="1"/>
</dbReference>
<name>W2SQB2_NECAM</name>
<dbReference type="OMA" id="IRICENQ"/>
<reference evidence="2" key="1">
    <citation type="journal article" date="2014" name="Nat. Genet.">
        <title>Genome of the human hookworm Necator americanus.</title>
        <authorList>
            <person name="Tang Y.T."/>
            <person name="Gao X."/>
            <person name="Rosa B.A."/>
            <person name="Abubucker S."/>
            <person name="Hallsworth-Pepin K."/>
            <person name="Martin J."/>
            <person name="Tyagi R."/>
            <person name="Heizer E."/>
            <person name="Zhang X."/>
            <person name="Bhonagiri-Palsikar V."/>
            <person name="Minx P."/>
            <person name="Warren W.C."/>
            <person name="Wang Q."/>
            <person name="Zhan B."/>
            <person name="Hotez P.J."/>
            <person name="Sternberg P.W."/>
            <person name="Dougall A."/>
            <person name="Gaze S.T."/>
            <person name="Mulvenna J."/>
            <person name="Sotillo J."/>
            <person name="Ranganathan S."/>
            <person name="Rabelo E.M."/>
            <person name="Wilson R.K."/>
            <person name="Felgner P.L."/>
            <person name="Bethony J."/>
            <person name="Hawdon J.M."/>
            <person name="Gasser R.B."/>
            <person name="Loukas A."/>
            <person name="Mitreva M."/>
        </authorList>
    </citation>
    <scope>NUCLEOTIDE SEQUENCE [LARGE SCALE GENOMIC DNA]</scope>
</reference>
<proteinExistence type="predicted"/>
<dbReference type="KEGG" id="nai:NECAME_19121"/>
<keyword evidence="2" id="KW-1185">Reference proteome</keyword>
<dbReference type="AlphaFoldDB" id="W2SQB2"/>
<dbReference type="PANTHER" id="PTHR47331">
    <property type="entry name" value="PHD-TYPE DOMAIN-CONTAINING PROTEIN"/>
    <property type="match status" value="1"/>
</dbReference>
<accession>W2SQB2</accession>
<evidence type="ECO:0000313" key="2">
    <source>
        <dbReference type="Proteomes" id="UP000053676"/>
    </source>
</evidence>
<protein>
    <submittedName>
        <fullName evidence="1">Uncharacterized protein</fullName>
    </submittedName>
</protein>
<evidence type="ECO:0000313" key="1">
    <source>
        <dbReference type="EMBL" id="ETN71909.1"/>
    </source>
</evidence>
<sequence>MALSCIDTLDNPIQHHKLEELLQKFWSLESVGIIDDVSQSDGERCLQKFNDTVCFSPEEGRYMVRLPSKEDTSQLLDNFNMATSRLRSTVNTLKKHYGLLVKYHNIIKDQLQKSIIEEVKQGDTSSTCHYLPHHEVISESSKNTNYAVCKMVRLRRKERKVSTTFFSEVQCCSLK</sequence>
<gene>
    <name evidence="1" type="ORF">NECAME_19121</name>
</gene>
<dbReference type="OrthoDB" id="5872352at2759"/>
<dbReference type="Proteomes" id="UP000053676">
    <property type="component" value="Unassembled WGS sequence"/>
</dbReference>
<dbReference type="EMBL" id="KI666424">
    <property type="protein sequence ID" value="ETN71909.1"/>
    <property type="molecule type" value="Genomic_DNA"/>
</dbReference>